<reference evidence="9 10" key="1">
    <citation type="submission" date="2018-10" db="EMBL/GenBank/DDBJ databases">
        <title>Sinomicrobium pectinilyticum sp. nov., a pectinase-producing bacterium isolated from alkaline and saline soil, and emended description of the genus Sinomicrobium.</title>
        <authorList>
            <person name="Cheng B."/>
            <person name="Li C."/>
            <person name="Lai Q."/>
            <person name="Du M."/>
            <person name="Shao Z."/>
            <person name="Xu P."/>
            <person name="Yang C."/>
        </authorList>
    </citation>
    <scope>NUCLEOTIDE SEQUENCE [LARGE SCALE GENOMIC DNA]</scope>
    <source>
        <strain evidence="9 10">5DNS001</strain>
    </source>
</reference>
<dbReference type="Pfam" id="PF17390">
    <property type="entry name" value="Bac_rhamnosid_C"/>
    <property type="match status" value="1"/>
</dbReference>
<feature type="signal peptide" evidence="4">
    <location>
        <begin position="1"/>
        <end position="24"/>
    </location>
</feature>
<evidence type="ECO:0000259" key="5">
    <source>
        <dbReference type="Pfam" id="PF05592"/>
    </source>
</evidence>
<dbReference type="Pfam" id="PF05592">
    <property type="entry name" value="Bac_rhamnosid"/>
    <property type="match status" value="1"/>
</dbReference>
<protein>
    <recommendedName>
        <fullName evidence="2">alpha-L-rhamnosidase</fullName>
        <ecNumber evidence="2">3.2.1.40</ecNumber>
    </recommendedName>
</protein>
<evidence type="ECO:0000256" key="2">
    <source>
        <dbReference type="ARBA" id="ARBA00012652"/>
    </source>
</evidence>
<gene>
    <name evidence="9" type="ORF">ED312_15905</name>
</gene>
<dbReference type="GO" id="GO:0030596">
    <property type="term" value="F:alpha-L-rhamnosidase activity"/>
    <property type="evidence" value="ECO:0007669"/>
    <property type="project" value="UniProtKB-EC"/>
</dbReference>
<feature type="domain" description="Alpha-L-rhamnosidase concanavalin-like" evidence="5">
    <location>
        <begin position="347"/>
        <end position="445"/>
    </location>
</feature>
<dbReference type="SUPFAM" id="SSF48208">
    <property type="entry name" value="Six-hairpin glycosidases"/>
    <property type="match status" value="1"/>
</dbReference>
<dbReference type="EMBL" id="RJTM01000108">
    <property type="protein sequence ID" value="RNL82896.1"/>
    <property type="molecule type" value="Genomic_DNA"/>
</dbReference>
<comment type="caution">
    <text evidence="9">The sequence shown here is derived from an EMBL/GenBank/DDBJ whole genome shotgun (WGS) entry which is preliminary data.</text>
</comment>
<dbReference type="Gene3D" id="2.60.40.10">
    <property type="entry name" value="Immunoglobulins"/>
    <property type="match status" value="1"/>
</dbReference>
<dbReference type="Pfam" id="PF25788">
    <property type="entry name" value="Ig_Rha78A_N"/>
    <property type="match status" value="1"/>
</dbReference>
<dbReference type="EC" id="3.2.1.40" evidence="2"/>
<dbReference type="Proteomes" id="UP000267469">
    <property type="component" value="Unassembled WGS sequence"/>
</dbReference>
<keyword evidence="4" id="KW-0732">Signal</keyword>
<comment type="catalytic activity">
    <reaction evidence="1">
        <text>Hydrolysis of terminal non-reducing alpha-L-rhamnose residues in alpha-L-rhamnosides.</text>
        <dbReference type="EC" id="3.2.1.40"/>
    </reaction>
</comment>
<dbReference type="InterPro" id="IPR008902">
    <property type="entry name" value="Rhamnosid_concanavalin"/>
</dbReference>
<sequence>MKKYYLKVITKTIILLGIHFLSHAQVQPEQLYCENRENPIGIDNVNPKFTWILSSQKRNEKQAAYQIQVSESDDFTSKLIWDSEKVESGQSVRVAYAGPEVSSLKTYYWRVKVWNDKGKSSPWSSAAYWQMGILNPSDWKAKWITMGYEEDTLRESPAFRKEFSIQKKVKKATASITSHGLYEAFINGNKIGNACLTPGWTSYNKRLQYQVYDITHMLKEGQNAIGALLGNGWYRGALAWGDNKNIYGSDLALLLQINITYADGTSETVGTGDDWKTHKSSIIFSEIYDGEITDARKSPGDWKNVSYNDNKWSPAVVENFGYDNLMATYNEPVTRHETFTPVEMIITPKGEKVIDFGQNLVGWVQVNVTGNAGDSLIIDHAEVLDKDGNFYTENLRAAAQRNIYILSGKGPENFEPHFTWQGFRYMRIRGNVKDISADNFKAVTLYSDMRKTGSFTTSNELLNRLQHNIEWGQKGNFLDVPTDCPQRDERLGWTGDAQVFFRTAAFNMHVDNFFVKWMKDVAADQSDDGSVPHVIPNVLGPNDGASAGWADVSTIIPWNAYMLYGNKEILKNQYDSMKSWVDYMKNHSNDYLWNTGFHFGDWLFYRPDDDNDGRAAITDKYLIAQCFFANSTQLLIRAARVLGKEDDVTIYTTLLKNIKAAFLREYVTPNGRLVSGSQTAYVLALKFEMLPEVLRAQAARRLVENIKSYDYHLTTGFLGTPYLCFVLSEFGYHDLAYTLLMQQTYPSWLYPVTVGATTIWERWDGRKPDGTFQTPSMNSFNHYAYGAIGDWMYRELAGINNAENPDEAGYKKIVLTPHFTNTFVSDKVKEQNNSEALTEVKGSLNTYYGEIVSHWKVKGKEIIYNVRIPVNTVAELHLPLTDINKLKEGGIPVPDIGEIRAGPGKTGTVLHLGSGSYTFIFEK</sequence>
<dbReference type="InterPro" id="IPR016007">
    <property type="entry name" value="Alpha_rhamnosid"/>
</dbReference>
<keyword evidence="10" id="KW-1185">Reference proteome</keyword>
<evidence type="ECO:0000259" key="6">
    <source>
        <dbReference type="Pfam" id="PF08531"/>
    </source>
</evidence>
<evidence type="ECO:0000256" key="1">
    <source>
        <dbReference type="ARBA" id="ARBA00001445"/>
    </source>
</evidence>
<evidence type="ECO:0000259" key="8">
    <source>
        <dbReference type="Pfam" id="PF17390"/>
    </source>
</evidence>
<dbReference type="OrthoDB" id="9815108at2"/>
<feature type="domain" description="Alpha-L-rhamnosidase C-terminal" evidence="8">
    <location>
        <begin position="805"/>
        <end position="887"/>
    </location>
</feature>
<dbReference type="PIRSF" id="PIRSF010631">
    <property type="entry name" value="A-rhamnsds"/>
    <property type="match status" value="1"/>
</dbReference>
<dbReference type="InterPro" id="IPR013783">
    <property type="entry name" value="Ig-like_fold"/>
</dbReference>
<accession>A0A3N0E4X4</accession>
<dbReference type="Gene3D" id="2.60.120.260">
    <property type="entry name" value="Galactose-binding domain-like"/>
    <property type="match status" value="2"/>
</dbReference>
<feature type="domain" description="Bacterial alpha-L-rhamnosidase N-terminal" evidence="6">
    <location>
        <begin position="167"/>
        <end position="337"/>
    </location>
</feature>
<dbReference type="Gene3D" id="1.50.10.10">
    <property type="match status" value="1"/>
</dbReference>
<evidence type="ECO:0000313" key="9">
    <source>
        <dbReference type="EMBL" id="RNL82896.1"/>
    </source>
</evidence>
<dbReference type="InterPro" id="IPR013737">
    <property type="entry name" value="Bac_rhamnosid_N"/>
</dbReference>
<evidence type="ECO:0000259" key="7">
    <source>
        <dbReference type="Pfam" id="PF17389"/>
    </source>
</evidence>
<dbReference type="AlphaFoldDB" id="A0A3N0E4X4"/>
<feature type="chain" id="PRO_5018072394" description="alpha-L-rhamnosidase" evidence="4">
    <location>
        <begin position="25"/>
        <end position="923"/>
    </location>
</feature>
<evidence type="ECO:0000313" key="10">
    <source>
        <dbReference type="Proteomes" id="UP000267469"/>
    </source>
</evidence>
<evidence type="ECO:0000256" key="3">
    <source>
        <dbReference type="ARBA" id="ARBA00022801"/>
    </source>
</evidence>
<dbReference type="Pfam" id="PF17389">
    <property type="entry name" value="Bac_rhamnosid6H"/>
    <property type="match status" value="1"/>
</dbReference>
<dbReference type="InterPro" id="IPR035398">
    <property type="entry name" value="Bac_rhamnosid_C"/>
</dbReference>
<proteinExistence type="predicted"/>
<dbReference type="PANTHER" id="PTHR33307:SF6">
    <property type="entry name" value="ALPHA-RHAMNOSIDASE (EUROFUNG)-RELATED"/>
    <property type="match status" value="1"/>
</dbReference>
<organism evidence="9 10">
    <name type="scientific">Sinomicrobium pectinilyticum</name>
    <dbReference type="NCBI Taxonomy" id="1084421"/>
    <lineage>
        <taxon>Bacteria</taxon>
        <taxon>Pseudomonadati</taxon>
        <taxon>Bacteroidota</taxon>
        <taxon>Flavobacteriia</taxon>
        <taxon>Flavobacteriales</taxon>
        <taxon>Flavobacteriaceae</taxon>
        <taxon>Sinomicrobium</taxon>
    </lineage>
</organism>
<evidence type="ECO:0000256" key="4">
    <source>
        <dbReference type="SAM" id="SignalP"/>
    </source>
</evidence>
<keyword evidence="3" id="KW-0378">Hydrolase</keyword>
<dbReference type="PANTHER" id="PTHR33307">
    <property type="entry name" value="ALPHA-RHAMNOSIDASE (EUROFUNG)"/>
    <property type="match status" value="1"/>
</dbReference>
<dbReference type="Pfam" id="PF08531">
    <property type="entry name" value="Bac_rhamnosid_N"/>
    <property type="match status" value="1"/>
</dbReference>
<dbReference type="InterPro" id="IPR012341">
    <property type="entry name" value="6hp_glycosidase-like_sf"/>
</dbReference>
<dbReference type="RefSeq" id="WP_123217085.1">
    <property type="nucleotide sequence ID" value="NZ_RJTM01000108.1"/>
</dbReference>
<feature type="domain" description="Alpha-L-rhamnosidase six-hairpin glycosidase" evidence="7">
    <location>
        <begin position="450"/>
        <end position="795"/>
    </location>
</feature>
<dbReference type="InterPro" id="IPR008928">
    <property type="entry name" value="6-hairpin_glycosidase_sf"/>
</dbReference>
<dbReference type="Gene3D" id="2.60.420.10">
    <property type="entry name" value="Maltose phosphorylase, domain 3"/>
    <property type="match status" value="1"/>
</dbReference>
<dbReference type="InterPro" id="IPR035396">
    <property type="entry name" value="Bac_rhamnosid6H"/>
</dbReference>
<name>A0A3N0E4X4_SINP1</name>
<dbReference type="GO" id="GO:0005975">
    <property type="term" value="P:carbohydrate metabolic process"/>
    <property type="evidence" value="ECO:0007669"/>
    <property type="project" value="InterPro"/>
</dbReference>